<dbReference type="InterPro" id="IPR002869">
    <property type="entry name" value="Pyrv_flavodox_OxRed_cen"/>
</dbReference>
<proteinExistence type="predicted"/>
<gene>
    <name evidence="3" type="ORF">D2962_12750</name>
</gene>
<name>A0A3G2R7A1_9FIRM</name>
<dbReference type="InterPro" id="IPR017896">
    <property type="entry name" value="4Fe4S_Fe-S-bd"/>
</dbReference>
<dbReference type="InterPro" id="IPR052198">
    <property type="entry name" value="IorB_Oxidoreductase"/>
</dbReference>
<feature type="domain" description="4Fe-4S ferredoxin-type" evidence="2">
    <location>
        <begin position="1"/>
        <end position="26"/>
    </location>
</feature>
<keyword evidence="3" id="KW-0670">Pyruvate</keyword>
<dbReference type="SUPFAM" id="SSF53323">
    <property type="entry name" value="Pyruvate-ferredoxin oxidoreductase, PFOR, domain III"/>
    <property type="match status" value="1"/>
</dbReference>
<reference evidence="3 4" key="1">
    <citation type="submission" date="2018-10" db="EMBL/GenBank/DDBJ databases">
        <authorList>
            <person name="Zhang X."/>
        </authorList>
    </citation>
    <scope>NUCLEOTIDE SEQUENCE [LARGE SCALE GENOMIC DNA]</scope>
    <source>
        <strain evidence="3 4">SK-G1</strain>
    </source>
</reference>
<evidence type="ECO:0000313" key="3">
    <source>
        <dbReference type="EMBL" id="AYO31352.1"/>
    </source>
</evidence>
<keyword evidence="1" id="KW-0560">Oxidoreductase</keyword>
<dbReference type="Gene3D" id="3.40.920.10">
    <property type="entry name" value="Pyruvate-ferredoxin oxidoreductase, PFOR, domain III"/>
    <property type="match status" value="1"/>
</dbReference>
<dbReference type="AlphaFoldDB" id="A0A3G2R7A1"/>
<evidence type="ECO:0000259" key="2">
    <source>
        <dbReference type="PROSITE" id="PS51379"/>
    </source>
</evidence>
<protein>
    <submittedName>
        <fullName evidence="3">Indolepyruvate oxidoreductase subunit beta</fullName>
    </submittedName>
</protein>
<evidence type="ECO:0000256" key="1">
    <source>
        <dbReference type="ARBA" id="ARBA00023002"/>
    </source>
</evidence>
<sequence>MINPVKCTKCKACLRLGCPAIYIRNGDVIIVKMTEVHGMAQLGGSVTTQIRFGDKVYSPLMETGTAHVLLAFEKLEAARFLHYLSEEGTLIVNDAEIPPVTTLMGQETYPQDLMQKLVRQVKSMVPVDAADIAQKCGNVRTQNMVLVGVLAKVLNLEERYFMEAIEETVPEKYVKVNMESFRKGYKLSYRKVHINLL</sequence>
<dbReference type="PANTHER" id="PTHR43854:SF1">
    <property type="entry name" value="INDOLEPYRUVATE OXIDOREDUCTASE SUBUNIT IORB"/>
    <property type="match status" value="1"/>
</dbReference>
<accession>A0A3G2R7A1</accession>
<dbReference type="InterPro" id="IPR019752">
    <property type="entry name" value="Pyrv/ketoisovalerate_OxRed_cat"/>
</dbReference>
<dbReference type="Proteomes" id="UP000280960">
    <property type="component" value="Chromosome"/>
</dbReference>
<dbReference type="PROSITE" id="PS51379">
    <property type="entry name" value="4FE4S_FER_2"/>
    <property type="match status" value="1"/>
</dbReference>
<dbReference type="GO" id="GO:0016903">
    <property type="term" value="F:oxidoreductase activity, acting on the aldehyde or oxo group of donors"/>
    <property type="evidence" value="ECO:0007669"/>
    <property type="project" value="InterPro"/>
</dbReference>
<dbReference type="PANTHER" id="PTHR43854">
    <property type="entry name" value="INDOLEPYRUVATE OXIDOREDUCTASE SUBUNIT IORB"/>
    <property type="match status" value="1"/>
</dbReference>
<evidence type="ECO:0000313" key="4">
    <source>
        <dbReference type="Proteomes" id="UP000280960"/>
    </source>
</evidence>
<organism evidence="3 4">
    <name type="scientific">Biomaibacter acetigenes</name>
    <dbReference type="NCBI Taxonomy" id="2316383"/>
    <lineage>
        <taxon>Bacteria</taxon>
        <taxon>Bacillati</taxon>
        <taxon>Bacillota</taxon>
        <taxon>Clostridia</taxon>
        <taxon>Thermosediminibacterales</taxon>
        <taxon>Tepidanaerobacteraceae</taxon>
        <taxon>Biomaibacter</taxon>
    </lineage>
</organism>
<dbReference type="EMBL" id="CP033169">
    <property type="protein sequence ID" value="AYO31352.1"/>
    <property type="molecule type" value="Genomic_DNA"/>
</dbReference>
<dbReference type="KEGG" id="bacg:D2962_12750"/>
<dbReference type="Pfam" id="PF01558">
    <property type="entry name" value="POR"/>
    <property type="match status" value="1"/>
</dbReference>
<dbReference type="RefSeq" id="WP_122015189.1">
    <property type="nucleotide sequence ID" value="NZ_CP033169.1"/>
</dbReference>
<keyword evidence="4" id="KW-1185">Reference proteome</keyword>